<dbReference type="InterPro" id="IPR050052">
    <property type="entry name" value="ATP-dep_Clp_protease_ClpX"/>
</dbReference>
<dbReference type="InterPro" id="IPR059067">
    <property type="entry name" value="Znf_ribbon_CLPX-like"/>
</dbReference>
<dbReference type="GO" id="GO:0005524">
    <property type="term" value="F:ATP binding"/>
    <property type="evidence" value="ECO:0007669"/>
    <property type="project" value="UniProtKB-KW"/>
</dbReference>
<evidence type="ECO:0000313" key="6">
    <source>
        <dbReference type="Proteomes" id="UP000095287"/>
    </source>
</evidence>
<evidence type="ECO:0000259" key="5">
    <source>
        <dbReference type="SMART" id="SM01086"/>
    </source>
</evidence>
<keyword evidence="1" id="KW-0547">Nucleotide-binding</keyword>
<dbReference type="CDD" id="cd19497">
    <property type="entry name" value="RecA-like_ClpX"/>
    <property type="match status" value="1"/>
</dbReference>
<dbReference type="InterPro" id="IPR019489">
    <property type="entry name" value="Clp_ATPase_C"/>
</dbReference>
<feature type="domain" description="Clp ATPase C-terminal" evidence="5">
    <location>
        <begin position="464"/>
        <end position="549"/>
    </location>
</feature>
<evidence type="ECO:0000313" key="7">
    <source>
        <dbReference type="WBParaSite" id="L893_g3802.t1"/>
    </source>
</evidence>
<feature type="domain" description="AAA+ ATPase" evidence="4">
    <location>
        <begin position="248"/>
        <end position="420"/>
    </location>
</feature>
<feature type="region of interest" description="Disordered" evidence="3">
    <location>
        <begin position="182"/>
        <end position="201"/>
    </location>
</feature>
<name>A0A1I8ABP2_9BILA</name>
<dbReference type="Pfam" id="PF10431">
    <property type="entry name" value="ClpB_D2-small"/>
    <property type="match status" value="1"/>
</dbReference>
<sequence>MISVPSALLRRNCVSLVRRLGNSSNDVFGIRVLVTTRSFSSSSSSGGGSDGKDDGNDQVPSALSPSEATKSNLIVSHNCKDCGRTLKSAQTTNPTTRFFHCDECNKLYQGPSSESTSQSSFKAMEFTKKPPYPTEIVQYLDKFVVGQSPAKKTLSVGVYQHYRRLQHNTENSLFSAASMSSPEYSNRLSSMPPGQGRGGALQQEDYRNFRPDMRVSSNMYGDSPQSTMPRSPIIFRPLPEEDTPVRLDKSNILLLGPSGVGKTFVTQTLARILDVPIALCDCTSMTQAGYVGEDVESVIQKLVQNAHGNVERAQQGIVFLDEVDKIASTSESHAHSYRDVSGEGVQHALLKLVEGTIVNVKSGRKSVSSQQDTVQVDTSDILFIASGAFSNLDKIVGKRLDQKALGFGTSSGHERITADDKDQSVINRKRDHLLTNADQGDLISFGIVPELVGRFPVLVPFHSFDKDMLVRVLTEPQNSLLAQMKLQFAIDGVDLSFSSEALDEIAGMALARKTGARALRSIIEKVLLEAKYVVPGSDIEHVHVTRECVRGFADYEIRRKRVPVSVAQ</sequence>
<dbReference type="GO" id="GO:0005759">
    <property type="term" value="C:mitochondrial matrix"/>
    <property type="evidence" value="ECO:0007669"/>
    <property type="project" value="TreeGrafter"/>
</dbReference>
<feature type="region of interest" description="Disordered" evidence="3">
    <location>
        <begin position="39"/>
        <end position="67"/>
    </location>
</feature>
<dbReference type="NCBIfam" id="NF003745">
    <property type="entry name" value="PRK05342.1"/>
    <property type="match status" value="1"/>
</dbReference>
<dbReference type="InterPro" id="IPR003959">
    <property type="entry name" value="ATPase_AAA_core"/>
</dbReference>
<dbReference type="Gene3D" id="1.10.8.60">
    <property type="match status" value="1"/>
</dbReference>
<accession>A0A1I8ABP2</accession>
<dbReference type="GO" id="GO:0016887">
    <property type="term" value="F:ATP hydrolysis activity"/>
    <property type="evidence" value="ECO:0007669"/>
    <property type="project" value="InterPro"/>
</dbReference>
<feature type="compositionally biased region" description="Polar residues" evidence="3">
    <location>
        <begin position="58"/>
        <end position="67"/>
    </location>
</feature>
<reference evidence="7" key="1">
    <citation type="submission" date="2016-11" db="UniProtKB">
        <authorList>
            <consortium name="WormBaseParasite"/>
        </authorList>
    </citation>
    <scope>IDENTIFICATION</scope>
</reference>
<dbReference type="SMART" id="SM00382">
    <property type="entry name" value="AAA"/>
    <property type="match status" value="1"/>
</dbReference>
<evidence type="ECO:0000256" key="2">
    <source>
        <dbReference type="ARBA" id="ARBA00022840"/>
    </source>
</evidence>
<proteinExistence type="predicted"/>
<dbReference type="WBParaSite" id="L893_g3802.t1">
    <property type="protein sequence ID" value="L893_g3802.t1"/>
    <property type="gene ID" value="L893_g3802"/>
</dbReference>
<dbReference type="Proteomes" id="UP000095287">
    <property type="component" value="Unplaced"/>
</dbReference>
<organism evidence="6 7">
    <name type="scientific">Steinernema glaseri</name>
    <dbReference type="NCBI Taxonomy" id="37863"/>
    <lineage>
        <taxon>Eukaryota</taxon>
        <taxon>Metazoa</taxon>
        <taxon>Ecdysozoa</taxon>
        <taxon>Nematoda</taxon>
        <taxon>Chromadorea</taxon>
        <taxon>Rhabditida</taxon>
        <taxon>Tylenchina</taxon>
        <taxon>Panagrolaimomorpha</taxon>
        <taxon>Strongyloidoidea</taxon>
        <taxon>Steinernematidae</taxon>
        <taxon>Steinernema</taxon>
    </lineage>
</organism>
<protein>
    <submittedName>
        <fullName evidence="7">ClpX-type ZB domain-containing protein</fullName>
    </submittedName>
</protein>
<dbReference type="Pfam" id="PF07724">
    <property type="entry name" value="AAA_2"/>
    <property type="match status" value="1"/>
</dbReference>
<dbReference type="Gene3D" id="3.40.50.300">
    <property type="entry name" value="P-loop containing nucleotide triphosphate hydrolases"/>
    <property type="match status" value="1"/>
</dbReference>
<evidence type="ECO:0000256" key="3">
    <source>
        <dbReference type="SAM" id="MobiDB-lite"/>
    </source>
</evidence>
<dbReference type="SMART" id="SM01086">
    <property type="entry name" value="ClpB_D2-small"/>
    <property type="match status" value="1"/>
</dbReference>
<evidence type="ECO:0000256" key="1">
    <source>
        <dbReference type="ARBA" id="ARBA00022741"/>
    </source>
</evidence>
<keyword evidence="2" id="KW-0067">ATP-binding</keyword>
<dbReference type="FunFam" id="1.10.8.60:FF:000002">
    <property type="entry name" value="ATP-dependent Clp protease ATP-binding subunit ClpX"/>
    <property type="match status" value="1"/>
</dbReference>
<evidence type="ECO:0000259" key="4">
    <source>
        <dbReference type="SMART" id="SM00382"/>
    </source>
</evidence>
<dbReference type="GO" id="GO:0051603">
    <property type="term" value="P:proteolysis involved in protein catabolic process"/>
    <property type="evidence" value="ECO:0007669"/>
    <property type="project" value="TreeGrafter"/>
</dbReference>
<dbReference type="SUPFAM" id="SSF52540">
    <property type="entry name" value="P-loop containing nucleoside triphosphate hydrolases"/>
    <property type="match status" value="1"/>
</dbReference>
<keyword evidence="6" id="KW-1185">Reference proteome</keyword>
<dbReference type="PANTHER" id="PTHR48102">
    <property type="entry name" value="ATP-DEPENDENT CLP PROTEASE ATP-BINDING SUBUNIT CLPX-LIKE, MITOCHONDRIAL-RELATED"/>
    <property type="match status" value="1"/>
</dbReference>
<dbReference type="AlphaFoldDB" id="A0A1I8ABP2"/>
<dbReference type="PANTHER" id="PTHR48102:SF7">
    <property type="entry name" value="ATP-DEPENDENT CLP PROTEASE ATP-BINDING SUBUNIT CLPX-LIKE, MITOCHONDRIAL"/>
    <property type="match status" value="1"/>
</dbReference>
<dbReference type="InterPro" id="IPR027417">
    <property type="entry name" value="P-loop_NTPase"/>
</dbReference>
<dbReference type="InterPro" id="IPR003593">
    <property type="entry name" value="AAA+_ATPase"/>
</dbReference>
<dbReference type="Pfam" id="PF26040">
    <property type="entry name" value="Zn_ribbon_CLPX_N"/>
    <property type="match status" value="1"/>
</dbReference>